<accession>A0A9N9BX06</accession>
<protein>
    <submittedName>
        <fullName evidence="2">8154_t:CDS:1</fullName>
    </submittedName>
</protein>
<dbReference type="PANTHER" id="PTHR19303">
    <property type="entry name" value="TRANSPOSON"/>
    <property type="match status" value="1"/>
</dbReference>
<evidence type="ECO:0000259" key="1">
    <source>
        <dbReference type="Pfam" id="PF03184"/>
    </source>
</evidence>
<comment type="caution">
    <text evidence="2">The sequence shown here is derived from an EMBL/GenBank/DDBJ whole genome shotgun (WGS) entry which is preliminary data.</text>
</comment>
<dbReference type="InterPro" id="IPR050863">
    <property type="entry name" value="CenT-Element_Derived"/>
</dbReference>
<evidence type="ECO:0000313" key="2">
    <source>
        <dbReference type="EMBL" id="CAG8582790.1"/>
    </source>
</evidence>
<reference evidence="2" key="1">
    <citation type="submission" date="2021-06" db="EMBL/GenBank/DDBJ databases">
        <authorList>
            <person name="Kallberg Y."/>
            <person name="Tangrot J."/>
            <person name="Rosling A."/>
        </authorList>
    </citation>
    <scope>NUCLEOTIDE SEQUENCE</scope>
    <source>
        <strain evidence="2">BR232B</strain>
    </source>
</reference>
<dbReference type="Pfam" id="PF03184">
    <property type="entry name" value="DDE_1"/>
    <property type="match status" value="1"/>
</dbReference>
<evidence type="ECO:0000313" key="3">
    <source>
        <dbReference type="Proteomes" id="UP000789739"/>
    </source>
</evidence>
<dbReference type="OrthoDB" id="2426885at2759"/>
<sequence>EKLMVVCYHEHGHSIKKTAAKFNIQRRDWKAKKDLLMRASPHILKLHMGRKAKYPELEKELAEWILENRRKSNHLPDDLIPKQLEFLSYVLYKRREYNYPLSLIGNMDETPLSFDLPNPTTVTQHGSKSVTIRTTGHERTCFTVILACMADGSKLPPMCIFKLKNKPRDLFPDDIHVRVNEKGWCNENEMKYWIENVWSVRQTSAPRSLLILDSSRGHLINTVRRLYNDWMAREIHQLAPAGRIKRPSYATVTDWVKKAWDEIDGELIRGAFKCCGISVKEDGTEDELIFDSERLDDISVDQTDKENDIFVDIEGDNYEETDGFRNIW</sequence>
<feature type="domain" description="DDE-1" evidence="1">
    <location>
        <begin position="142"/>
        <end position="223"/>
    </location>
</feature>
<feature type="non-terminal residue" evidence="2">
    <location>
        <position position="1"/>
    </location>
</feature>
<organism evidence="2 3">
    <name type="scientific">Paraglomus brasilianum</name>
    <dbReference type="NCBI Taxonomy" id="144538"/>
    <lineage>
        <taxon>Eukaryota</taxon>
        <taxon>Fungi</taxon>
        <taxon>Fungi incertae sedis</taxon>
        <taxon>Mucoromycota</taxon>
        <taxon>Glomeromycotina</taxon>
        <taxon>Glomeromycetes</taxon>
        <taxon>Paraglomerales</taxon>
        <taxon>Paraglomeraceae</taxon>
        <taxon>Paraglomus</taxon>
    </lineage>
</organism>
<dbReference type="GO" id="GO:0003677">
    <property type="term" value="F:DNA binding"/>
    <property type="evidence" value="ECO:0007669"/>
    <property type="project" value="TreeGrafter"/>
</dbReference>
<dbReference type="AlphaFoldDB" id="A0A9N9BX06"/>
<dbReference type="EMBL" id="CAJVPI010000926">
    <property type="protein sequence ID" value="CAG8582790.1"/>
    <property type="molecule type" value="Genomic_DNA"/>
</dbReference>
<name>A0A9N9BX06_9GLOM</name>
<dbReference type="Proteomes" id="UP000789739">
    <property type="component" value="Unassembled WGS sequence"/>
</dbReference>
<dbReference type="GO" id="GO:0005634">
    <property type="term" value="C:nucleus"/>
    <property type="evidence" value="ECO:0007669"/>
    <property type="project" value="TreeGrafter"/>
</dbReference>
<keyword evidence="3" id="KW-1185">Reference proteome</keyword>
<proteinExistence type="predicted"/>
<dbReference type="InterPro" id="IPR004875">
    <property type="entry name" value="DDE_SF_endonuclease_dom"/>
</dbReference>
<gene>
    <name evidence="2" type="ORF">PBRASI_LOCUS6709</name>
</gene>